<comment type="similarity">
    <text evidence="1">Belongs to the ABC transporter superfamily.</text>
</comment>
<keyword evidence="4 6" id="KW-0067">ATP-binding</keyword>
<name>A0A9X3NK40_9ACTN</name>
<dbReference type="SMART" id="SM00382">
    <property type="entry name" value="AAA"/>
    <property type="match status" value="1"/>
</dbReference>
<keyword evidence="2" id="KW-0813">Transport</keyword>
<dbReference type="Gene3D" id="3.40.50.300">
    <property type="entry name" value="P-loop containing nucleotide triphosphate hydrolases"/>
    <property type="match status" value="1"/>
</dbReference>
<proteinExistence type="inferred from homology"/>
<dbReference type="InterPro" id="IPR027417">
    <property type="entry name" value="P-loop_NTPase"/>
</dbReference>
<evidence type="ECO:0000313" key="6">
    <source>
        <dbReference type="EMBL" id="MDA0563598.1"/>
    </source>
</evidence>
<evidence type="ECO:0000313" key="7">
    <source>
        <dbReference type="Proteomes" id="UP001140076"/>
    </source>
</evidence>
<dbReference type="AlphaFoldDB" id="A0A9X3NK40"/>
<evidence type="ECO:0000256" key="4">
    <source>
        <dbReference type="ARBA" id="ARBA00022840"/>
    </source>
</evidence>
<dbReference type="PANTHER" id="PTHR43335">
    <property type="entry name" value="ABC TRANSPORTER, ATP-BINDING PROTEIN"/>
    <property type="match status" value="1"/>
</dbReference>
<accession>A0A9X3NK40</accession>
<dbReference type="PANTHER" id="PTHR43335:SF4">
    <property type="entry name" value="ABC TRANSPORTER, ATP-BINDING PROTEIN"/>
    <property type="match status" value="1"/>
</dbReference>
<protein>
    <submittedName>
        <fullName evidence="6">ATP-binding cassette domain-containing protein</fullName>
    </submittedName>
</protein>
<dbReference type="GO" id="GO:0005524">
    <property type="term" value="F:ATP binding"/>
    <property type="evidence" value="ECO:0007669"/>
    <property type="project" value="UniProtKB-KW"/>
</dbReference>
<sequence length="232" mass="24805">MGTAVRVSGLTKRLGRTQALAGVDLRVETGRVHGLLGPNGAGKTTLLKTITGLSRPDSGSLELFGAPFTRGVLRDVGALVTQPGLWSRYTAVEHLRLHARLRGADPALIPRLLADVGMADHADRRVSAYSLGMRWRLGIAITLLARPRLLVLDEPTNGLDPVGMRDMRALLRRLAADGVAVLVSSHHLDQIAQTCDEVTVLVGGTVRFAGPLDGLAWDGDLEKGFFALLDRG</sequence>
<comment type="caution">
    <text evidence="6">The sequence shown here is derived from an EMBL/GenBank/DDBJ whole genome shotgun (WGS) entry which is preliminary data.</text>
</comment>
<evidence type="ECO:0000256" key="2">
    <source>
        <dbReference type="ARBA" id="ARBA00022448"/>
    </source>
</evidence>
<keyword evidence="3" id="KW-0547">Nucleotide-binding</keyword>
<dbReference type="GO" id="GO:0016887">
    <property type="term" value="F:ATP hydrolysis activity"/>
    <property type="evidence" value="ECO:0007669"/>
    <property type="project" value="InterPro"/>
</dbReference>
<keyword evidence="7" id="KW-1185">Reference proteome</keyword>
<dbReference type="RefSeq" id="WP_270070875.1">
    <property type="nucleotide sequence ID" value="NZ_JAJAQC010000005.1"/>
</dbReference>
<dbReference type="Proteomes" id="UP001140076">
    <property type="component" value="Unassembled WGS sequence"/>
</dbReference>
<dbReference type="InterPro" id="IPR003593">
    <property type="entry name" value="AAA+_ATPase"/>
</dbReference>
<dbReference type="InterPro" id="IPR003439">
    <property type="entry name" value="ABC_transporter-like_ATP-bd"/>
</dbReference>
<reference evidence="6" key="1">
    <citation type="submission" date="2021-10" db="EMBL/GenBank/DDBJ databases">
        <title>Streptomonospora sp. nov., isolated from mangrove soil.</title>
        <authorList>
            <person name="Chen X."/>
            <person name="Ge X."/>
            <person name="Liu W."/>
        </authorList>
    </citation>
    <scope>NUCLEOTIDE SEQUENCE</scope>
    <source>
        <strain evidence="6">S1-112</strain>
    </source>
</reference>
<evidence type="ECO:0000256" key="3">
    <source>
        <dbReference type="ARBA" id="ARBA00022741"/>
    </source>
</evidence>
<evidence type="ECO:0000256" key="1">
    <source>
        <dbReference type="ARBA" id="ARBA00005417"/>
    </source>
</evidence>
<evidence type="ECO:0000259" key="5">
    <source>
        <dbReference type="PROSITE" id="PS50893"/>
    </source>
</evidence>
<dbReference type="PROSITE" id="PS50893">
    <property type="entry name" value="ABC_TRANSPORTER_2"/>
    <property type="match status" value="1"/>
</dbReference>
<dbReference type="EMBL" id="JAJAQC010000005">
    <property type="protein sequence ID" value="MDA0563598.1"/>
    <property type="molecule type" value="Genomic_DNA"/>
</dbReference>
<feature type="domain" description="ABC transporter" evidence="5">
    <location>
        <begin position="5"/>
        <end position="228"/>
    </location>
</feature>
<gene>
    <name evidence="6" type="ORF">LG943_04525</name>
</gene>
<dbReference type="SUPFAM" id="SSF52540">
    <property type="entry name" value="P-loop containing nucleoside triphosphate hydrolases"/>
    <property type="match status" value="1"/>
</dbReference>
<organism evidence="6 7">
    <name type="scientific">Streptomonospora mangrovi</name>
    <dbReference type="NCBI Taxonomy" id="2883123"/>
    <lineage>
        <taxon>Bacteria</taxon>
        <taxon>Bacillati</taxon>
        <taxon>Actinomycetota</taxon>
        <taxon>Actinomycetes</taxon>
        <taxon>Streptosporangiales</taxon>
        <taxon>Nocardiopsidaceae</taxon>
        <taxon>Streptomonospora</taxon>
    </lineage>
</organism>
<dbReference type="Pfam" id="PF00005">
    <property type="entry name" value="ABC_tran"/>
    <property type="match status" value="1"/>
</dbReference>